<evidence type="ECO:0000313" key="1">
    <source>
        <dbReference type="EMBL" id="EJW90680.1"/>
    </source>
</evidence>
<sequence>SNHAENKTKNEKMGNSPHRLPVIINAIRVNSIFPRTT</sequence>
<organism evidence="1">
    <name type="scientific">gut metagenome</name>
    <dbReference type="NCBI Taxonomy" id="749906"/>
    <lineage>
        <taxon>unclassified sequences</taxon>
        <taxon>metagenomes</taxon>
        <taxon>organismal metagenomes</taxon>
    </lineage>
</organism>
<accession>J9BSZ9</accession>
<feature type="non-terminal residue" evidence="1">
    <location>
        <position position="1"/>
    </location>
</feature>
<protein>
    <submittedName>
        <fullName evidence="1">Uncharacterized protein</fullName>
    </submittedName>
</protein>
<dbReference type="EMBL" id="AMCI01008678">
    <property type="protein sequence ID" value="EJW90680.1"/>
    <property type="molecule type" value="Genomic_DNA"/>
</dbReference>
<gene>
    <name evidence="1" type="ORF">EVA_21213</name>
</gene>
<dbReference type="AlphaFoldDB" id="J9BSZ9"/>
<proteinExistence type="predicted"/>
<name>J9BSZ9_9ZZZZ</name>
<reference evidence="1" key="1">
    <citation type="journal article" date="2012" name="PLoS ONE">
        <title>Gene sets for utilization of primary and secondary nutrition supplies in the distal gut of endangered iberian lynx.</title>
        <authorList>
            <person name="Alcaide M."/>
            <person name="Messina E."/>
            <person name="Richter M."/>
            <person name="Bargiela R."/>
            <person name="Peplies J."/>
            <person name="Huws S.A."/>
            <person name="Newbold C.J."/>
            <person name="Golyshin P.N."/>
            <person name="Simon M.A."/>
            <person name="Lopez G."/>
            <person name="Yakimov M.M."/>
            <person name="Ferrer M."/>
        </authorList>
    </citation>
    <scope>NUCLEOTIDE SEQUENCE</scope>
</reference>
<comment type="caution">
    <text evidence="1">The sequence shown here is derived from an EMBL/GenBank/DDBJ whole genome shotgun (WGS) entry which is preliminary data.</text>
</comment>